<dbReference type="RefSeq" id="WP_086781692.1">
    <property type="nucleotide sequence ID" value="NZ_JAGIOO010000001.1"/>
</dbReference>
<comment type="caution">
    <text evidence="1">The sequence shown here is derived from an EMBL/GenBank/DDBJ whole genome shotgun (WGS) entry which is preliminary data.</text>
</comment>
<sequence>MTAVIDHQPALAEQQPDQRARDYSDVFAWPTTIDSATGDVRLQLGTNVDALIMRAGFAGEVNSFLARHMLRAPIVVVPGEPNDWIFLTQPRTTMRQSSWEDLVRIQVGWKRRGDSILLPALDNVDEGVRWLERPQPHMTLPPWTAVVGAARSTSSLCGTW</sequence>
<proteinExistence type="predicted"/>
<dbReference type="Proteomes" id="UP001519363">
    <property type="component" value="Unassembled WGS sequence"/>
</dbReference>
<evidence type="ECO:0000313" key="1">
    <source>
        <dbReference type="EMBL" id="MBP2474835.1"/>
    </source>
</evidence>
<keyword evidence="2" id="KW-1185">Reference proteome</keyword>
<protein>
    <submittedName>
        <fullName evidence="1">Uncharacterized protein</fullName>
    </submittedName>
</protein>
<dbReference type="EMBL" id="JAGIOO010000001">
    <property type="protein sequence ID" value="MBP2474835.1"/>
    <property type="molecule type" value="Genomic_DNA"/>
</dbReference>
<accession>A0ABS5AGP8</accession>
<name>A0ABS5AGP8_9PSEU</name>
<evidence type="ECO:0000313" key="2">
    <source>
        <dbReference type="Proteomes" id="UP001519363"/>
    </source>
</evidence>
<reference evidence="1 2" key="1">
    <citation type="submission" date="2021-03" db="EMBL/GenBank/DDBJ databases">
        <title>Sequencing the genomes of 1000 actinobacteria strains.</title>
        <authorList>
            <person name="Klenk H.-P."/>
        </authorList>
    </citation>
    <scope>NUCLEOTIDE SEQUENCE [LARGE SCALE GENOMIC DNA]</scope>
    <source>
        <strain evidence="1 2">DSM 44580</strain>
    </source>
</reference>
<gene>
    <name evidence="1" type="ORF">JOF53_003707</name>
</gene>
<organism evidence="1 2">
    <name type="scientific">Crossiella equi</name>
    <dbReference type="NCBI Taxonomy" id="130796"/>
    <lineage>
        <taxon>Bacteria</taxon>
        <taxon>Bacillati</taxon>
        <taxon>Actinomycetota</taxon>
        <taxon>Actinomycetes</taxon>
        <taxon>Pseudonocardiales</taxon>
        <taxon>Pseudonocardiaceae</taxon>
        <taxon>Crossiella</taxon>
    </lineage>
</organism>